<dbReference type="Pfam" id="PF08538">
    <property type="entry name" value="DUF1749"/>
    <property type="match status" value="1"/>
</dbReference>
<dbReference type="InterPro" id="IPR013744">
    <property type="entry name" value="SidJ"/>
</dbReference>
<accession>A0A1E4TPR2</accession>
<dbReference type="PANTHER" id="PTHR31591:SF1">
    <property type="entry name" value="UPF0613 PROTEIN PB24D3.06C"/>
    <property type="match status" value="1"/>
</dbReference>
<dbReference type="Proteomes" id="UP000094236">
    <property type="component" value="Unassembled WGS sequence"/>
</dbReference>
<reference evidence="2" key="1">
    <citation type="submission" date="2016-05" db="EMBL/GenBank/DDBJ databases">
        <title>Comparative genomics of biotechnologically important yeasts.</title>
        <authorList>
            <consortium name="DOE Joint Genome Institute"/>
            <person name="Riley R."/>
            <person name="Haridas S."/>
            <person name="Wolfe K.H."/>
            <person name="Lopes M.R."/>
            <person name="Hittinger C.T."/>
            <person name="Goker M."/>
            <person name="Salamov A."/>
            <person name="Wisecaver J."/>
            <person name="Long T.M."/>
            <person name="Aerts A.L."/>
            <person name="Barry K."/>
            <person name="Choi C."/>
            <person name="Clum A."/>
            <person name="Coughlan A.Y."/>
            <person name="Deshpande S."/>
            <person name="Douglass A.P."/>
            <person name="Hanson S.J."/>
            <person name="Klenk H.-P."/>
            <person name="Labutti K."/>
            <person name="Lapidus A."/>
            <person name="Lindquist E."/>
            <person name="Lipzen A."/>
            <person name="Meier-Kolthoff J.P."/>
            <person name="Ohm R.A."/>
            <person name="Otillar R.P."/>
            <person name="Pangilinan J."/>
            <person name="Peng Y."/>
            <person name="Rokas A."/>
            <person name="Rosa C.A."/>
            <person name="Scheuner C."/>
            <person name="Sibirny A.A."/>
            <person name="Slot J.C."/>
            <person name="Stielow J.B."/>
            <person name="Sun H."/>
            <person name="Kurtzman C.P."/>
            <person name="Blackwell M."/>
            <person name="Grigoriev I.V."/>
            <person name="Jeffries T.W."/>
        </authorList>
    </citation>
    <scope>NUCLEOTIDE SEQUENCE [LARGE SCALE GENOMIC DNA]</scope>
    <source>
        <strain evidence="2">NRRL Y-2460</strain>
    </source>
</reference>
<sequence>MQQVITILEPQSGLVHEYAPRLTAFEFTNKKSGIQSKKVVLFIGGLTDGLLTVPYLPKLAEGLDGIGWSLVQILFSSSYTGWGTGSLKRDADEISLLVQYLRSERGGNRSQVVLFGHSTGCQDTVQYLSKFTKTSKDMEVDGGILQAPASDREAISTFFNKEKIAEYSAEAREYIKQGKSEHTLPKKFSDAFLGAPVSAYRWLSLAEVGGDDDFFSSDLTKEYLTPIFGNIKKPLLVLYSGNDECVPDHVDKQKLIDGWKETMDPQFWSRYSKVVPGAKHNVGPGSDKDALKILIDSACSFLQDL</sequence>
<evidence type="ECO:0000313" key="2">
    <source>
        <dbReference type="Proteomes" id="UP000094236"/>
    </source>
</evidence>
<protein>
    <submittedName>
        <fullName evidence="1">Uncharacterized protein</fullName>
    </submittedName>
</protein>
<dbReference type="OrthoDB" id="10034502at2759"/>
<name>A0A1E4TPR2_PACTA</name>
<keyword evidence="2" id="KW-1185">Reference proteome</keyword>
<gene>
    <name evidence="1" type="ORF">PACTADRAFT_35455</name>
</gene>
<dbReference type="SUPFAM" id="SSF53474">
    <property type="entry name" value="alpha/beta-Hydrolases"/>
    <property type="match status" value="1"/>
</dbReference>
<evidence type="ECO:0000313" key="1">
    <source>
        <dbReference type="EMBL" id="ODV93702.1"/>
    </source>
</evidence>
<organism evidence="1 2">
    <name type="scientific">Pachysolen tannophilus NRRL Y-2460</name>
    <dbReference type="NCBI Taxonomy" id="669874"/>
    <lineage>
        <taxon>Eukaryota</taxon>
        <taxon>Fungi</taxon>
        <taxon>Dikarya</taxon>
        <taxon>Ascomycota</taxon>
        <taxon>Saccharomycotina</taxon>
        <taxon>Pichiomycetes</taxon>
        <taxon>Pachysolenaceae</taxon>
        <taxon>Pachysolen</taxon>
    </lineage>
</organism>
<dbReference type="Gene3D" id="3.40.50.1820">
    <property type="entry name" value="alpha/beta hydrolase"/>
    <property type="match status" value="1"/>
</dbReference>
<proteinExistence type="predicted"/>
<dbReference type="EMBL" id="KV454017">
    <property type="protein sequence ID" value="ODV93702.1"/>
    <property type="molecule type" value="Genomic_DNA"/>
</dbReference>
<dbReference type="PANTHER" id="PTHR31591">
    <property type="entry name" value="UPF0613 PROTEIN PB24D3.06C"/>
    <property type="match status" value="1"/>
</dbReference>
<dbReference type="InterPro" id="IPR029058">
    <property type="entry name" value="AB_hydrolase_fold"/>
</dbReference>
<dbReference type="AlphaFoldDB" id="A0A1E4TPR2"/>